<dbReference type="InterPro" id="IPR002401">
    <property type="entry name" value="Cyt_P450_E_grp-I"/>
</dbReference>
<evidence type="ECO:0000256" key="11">
    <source>
        <dbReference type="SAM" id="Phobius"/>
    </source>
</evidence>
<dbReference type="Gene3D" id="1.10.630.10">
    <property type="entry name" value="Cytochrome P450"/>
    <property type="match status" value="1"/>
</dbReference>
<keyword evidence="4 9" id="KW-0479">Metal-binding</keyword>
<protein>
    <submittedName>
        <fullName evidence="12">Uncharacterized protein</fullName>
    </submittedName>
</protein>
<dbReference type="EMBL" id="WUAV01000002">
    <property type="protein sequence ID" value="KAF1764835.1"/>
    <property type="molecule type" value="Genomic_DNA"/>
</dbReference>
<keyword evidence="11" id="KW-0472">Membrane</keyword>
<keyword evidence="11" id="KW-1133">Transmembrane helix</keyword>
<keyword evidence="3 9" id="KW-0349">Heme</keyword>
<dbReference type="InterPro" id="IPR001128">
    <property type="entry name" value="Cyt_P450"/>
</dbReference>
<evidence type="ECO:0000256" key="3">
    <source>
        <dbReference type="ARBA" id="ARBA00022617"/>
    </source>
</evidence>
<keyword evidence="7 10" id="KW-0503">Monooxygenase</keyword>
<evidence type="ECO:0000256" key="9">
    <source>
        <dbReference type="PIRSR" id="PIRSR602401-1"/>
    </source>
</evidence>
<reference evidence="12 13" key="1">
    <citation type="submission" date="2019-12" db="EMBL/GenBank/DDBJ databases">
        <title>Chromosome-level assembly of the Caenorhabditis remanei genome.</title>
        <authorList>
            <person name="Teterina A.A."/>
            <person name="Willis J.H."/>
            <person name="Phillips P.C."/>
        </authorList>
    </citation>
    <scope>NUCLEOTIDE SEQUENCE [LARGE SCALE GENOMIC DNA]</scope>
    <source>
        <strain evidence="12 13">PX506</strain>
        <tissue evidence="12">Whole organism</tissue>
    </source>
</reference>
<evidence type="ECO:0000256" key="5">
    <source>
        <dbReference type="ARBA" id="ARBA00023002"/>
    </source>
</evidence>
<dbReference type="InterPro" id="IPR050705">
    <property type="entry name" value="Cytochrome_P450_3A"/>
</dbReference>
<dbReference type="PANTHER" id="PTHR24302">
    <property type="entry name" value="CYTOCHROME P450 FAMILY 3"/>
    <property type="match status" value="1"/>
</dbReference>
<dbReference type="Pfam" id="PF00067">
    <property type="entry name" value="p450"/>
    <property type="match status" value="1"/>
</dbReference>
<comment type="caution">
    <text evidence="12">The sequence shown here is derived from an EMBL/GenBank/DDBJ whole genome shotgun (WGS) entry which is preliminary data.</text>
</comment>
<organism evidence="12 13">
    <name type="scientific">Caenorhabditis remanei</name>
    <name type="common">Caenorhabditis vulgaris</name>
    <dbReference type="NCBI Taxonomy" id="31234"/>
    <lineage>
        <taxon>Eukaryota</taxon>
        <taxon>Metazoa</taxon>
        <taxon>Ecdysozoa</taxon>
        <taxon>Nematoda</taxon>
        <taxon>Chromadorea</taxon>
        <taxon>Rhabditida</taxon>
        <taxon>Rhabditina</taxon>
        <taxon>Rhabditomorpha</taxon>
        <taxon>Rhabditoidea</taxon>
        <taxon>Rhabditidae</taxon>
        <taxon>Peloderinae</taxon>
        <taxon>Caenorhabditis</taxon>
    </lineage>
</organism>
<dbReference type="AlphaFoldDB" id="A0A6A5HC40"/>
<dbReference type="KEGG" id="crq:GCK72_004785"/>
<accession>A0A6A5HC40</accession>
<keyword evidence="11" id="KW-0812">Transmembrane</keyword>
<dbReference type="GeneID" id="9800832"/>
<comment type="similarity">
    <text evidence="2 10">Belongs to the cytochrome P450 family.</text>
</comment>
<feature type="binding site" description="axial binding residue" evidence="9">
    <location>
        <position position="468"/>
    </location>
    <ligand>
        <name>heme</name>
        <dbReference type="ChEBI" id="CHEBI:30413"/>
    </ligand>
    <ligandPart>
        <name>Fe</name>
        <dbReference type="ChEBI" id="CHEBI:18248"/>
    </ligandPart>
</feature>
<dbReference type="PRINTS" id="PR00463">
    <property type="entry name" value="EP450I"/>
</dbReference>
<evidence type="ECO:0000256" key="1">
    <source>
        <dbReference type="ARBA" id="ARBA00001971"/>
    </source>
</evidence>
<evidence type="ECO:0000256" key="2">
    <source>
        <dbReference type="ARBA" id="ARBA00010617"/>
    </source>
</evidence>
<dbReference type="Proteomes" id="UP000483820">
    <property type="component" value="Chromosome II"/>
</dbReference>
<evidence type="ECO:0000256" key="8">
    <source>
        <dbReference type="ARBA" id="ARBA00043906"/>
    </source>
</evidence>
<dbReference type="FunFam" id="1.10.630.10:FF:000182">
    <property type="entry name" value="Cytochrome P450 3A4"/>
    <property type="match status" value="1"/>
</dbReference>
<evidence type="ECO:0000313" key="12">
    <source>
        <dbReference type="EMBL" id="KAF1764835.1"/>
    </source>
</evidence>
<dbReference type="PROSITE" id="PS00086">
    <property type="entry name" value="CYTOCHROME_P450"/>
    <property type="match status" value="1"/>
</dbReference>
<name>A0A6A5HC40_CAERE</name>
<sequence length="523" mass="59579">MSLGFVITASCSIILGFVTYYLWIWTYWIRRGVNGPRGKPFVGVLDVLLDHEKPGLLQLSEWTKKYGKVYGITDGTQKTLIVSDPSMVYGIFVKAECADNFYGRKLNPLQGNPETDQRVHMLAAQGGRWKRLRTISSASFSNASLRRMMGTVEDSALELLRHIEEKTAGGKPIDMLKFYQEYTMDVISRVAMGQRDTQMFKNPFVDLVRKVFCGDRKNILLFCQVFPTFGYMIRDLTFKFSGKIPAFTLYTVVRDAVFARIAQRQRELEMGAELGESQDFIDLFLDARSETKEMGLTEEEEEKEFSKRGMKVTKVLSTDEVVGQCFLFLIGGFDTTALALSYVTYCLATNPEVQKKVQEEVDREFGDKDVEFDKLGRLKYMDCVLKETLRLYPLAAISNARKCMRTTTVNGIEIEAGTYVQVDTWSLHYDTSIWGEDAMEFKPERWTTDNPLEHKGAYLPFGLGVRQCIGMRLAQMEQKVLLTHILKKYSFETGPMTSIPLKLVGSATTSPENVYVHLTSRHL</sequence>
<evidence type="ECO:0000256" key="6">
    <source>
        <dbReference type="ARBA" id="ARBA00023004"/>
    </source>
</evidence>
<comment type="cofactor">
    <cofactor evidence="1 9">
        <name>heme</name>
        <dbReference type="ChEBI" id="CHEBI:30413"/>
    </cofactor>
</comment>
<gene>
    <name evidence="12" type="ORF">GCK72_004785</name>
</gene>
<dbReference type="PRINTS" id="PR00385">
    <property type="entry name" value="P450"/>
</dbReference>
<proteinExistence type="inferred from homology"/>
<dbReference type="CDD" id="cd11055">
    <property type="entry name" value="CYP3A-like"/>
    <property type="match status" value="1"/>
</dbReference>
<dbReference type="RefSeq" id="XP_003098355.2">
    <property type="nucleotide sequence ID" value="XM_003098307.2"/>
</dbReference>
<keyword evidence="6 9" id="KW-0408">Iron</keyword>
<evidence type="ECO:0000256" key="10">
    <source>
        <dbReference type="RuleBase" id="RU000461"/>
    </source>
</evidence>
<evidence type="ECO:0000256" key="7">
    <source>
        <dbReference type="ARBA" id="ARBA00023033"/>
    </source>
</evidence>
<evidence type="ECO:0000313" key="13">
    <source>
        <dbReference type="Proteomes" id="UP000483820"/>
    </source>
</evidence>
<dbReference type="InterPro" id="IPR017972">
    <property type="entry name" value="Cyt_P450_CS"/>
</dbReference>
<dbReference type="GO" id="GO:0016705">
    <property type="term" value="F:oxidoreductase activity, acting on paired donors, with incorporation or reduction of molecular oxygen"/>
    <property type="evidence" value="ECO:0007669"/>
    <property type="project" value="InterPro"/>
</dbReference>
<comment type="function">
    <text evidence="8">Cytochromes P450 are a group of heme-thiolate monooxygenases. They oxidize a variety of structurally unrelated compounds, including steroids, fatty acids, and xenobiotics.</text>
</comment>
<evidence type="ECO:0000256" key="4">
    <source>
        <dbReference type="ARBA" id="ARBA00022723"/>
    </source>
</evidence>
<dbReference type="GO" id="GO:0005506">
    <property type="term" value="F:iron ion binding"/>
    <property type="evidence" value="ECO:0007669"/>
    <property type="project" value="InterPro"/>
</dbReference>
<dbReference type="InterPro" id="IPR036396">
    <property type="entry name" value="Cyt_P450_sf"/>
</dbReference>
<keyword evidence="5 10" id="KW-0560">Oxidoreductase</keyword>
<dbReference type="GO" id="GO:0008395">
    <property type="term" value="F:steroid hydroxylase activity"/>
    <property type="evidence" value="ECO:0007669"/>
    <property type="project" value="TreeGrafter"/>
</dbReference>
<feature type="transmembrane region" description="Helical" evidence="11">
    <location>
        <begin position="6"/>
        <end position="29"/>
    </location>
</feature>
<dbReference type="PANTHER" id="PTHR24302:SF15">
    <property type="entry name" value="FATTY-ACID PEROXYGENASE"/>
    <property type="match status" value="1"/>
</dbReference>
<dbReference type="CTD" id="9800832"/>
<dbReference type="GO" id="GO:0020037">
    <property type="term" value="F:heme binding"/>
    <property type="evidence" value="ECO:0007669"/>
    <property type="project" value="InterPro"/>
</dbReference>
<dbReference type="SUPFAM" id="SSF48264">
    <property type="entry name" value="Cytochrome P450"/>
    <property type="match status" value="1"/>
</dbReference>